<dbReference type="EMBL" id="VFJC01000023">
    <property type="protein sequence ID" value="KAB5532928.1"/>
    <property type="molecule type" value="Genomic_DNA"/>
</dbReference>
<feature type="transmembrane region" description="Helical" evidence="9">
    <location>
        <begin position="271"/>
        <end position="289"/>
    </location>
</feature>
<evidence type="ECO:0000256" key="1">
    <source>
        <dbReference type="ARBA" id="ARBA00004651"/>
    </source>
</evidence>
<dbReference type="InterPro" id="IPR013312">
    <property type="entry name" value="GPR40-rel_orph"/>
</dbReference>
<dbReference type="AlphaFoldDB" id="A0A5N5KS19"/>
<evidence type="ECO:0000313" key="11">
    <source>
        <dbReference type="EMBL" id="KAB5532928.1"/>
    </source>
</evidence>
<keyword evidence="2" id="KW-1003">Cell membrane</keyword>
<dbReference type="GO" id="GO:0004930">
    <property type="term" value="F:G protein-coupled receptor activity"/>
    <property type="evidence" value="ECO:0007669"/>
    <property type="project" value="UniProtKB-KW"/>
</dbReference>
<dbReference type="PANTHER" id="PTHR45822:SF8">
    <property type="entry name" value="FREE FATTY ACID RECEPTOR 3-RELATED"/>
    <property type="match status" value="1"/>
</dbReference>
<keyword evidence="5" id="KW-0297">G-protein coupled receptor</keyword>
<accession>A0A5N5KS19</accession>
<dbReference type="Pfam" id="PF00001">
    <property type="entry name" value="7tm_1"/>
    <property type="match status" value="1"/>
</dbReference>
<dbReference type="InterPro" id="IPR000276">
    <property type="entry name" value="GPCR_Rhodpsn"/>
</dbReference>
<dbReference type="PROSITE" id="PS50262">
    <property type="entry name" value="G_PROTEIN_RECEP_F1_2"/>
    <property type="match status" value="1"/>
</dbReference>
<dbReference type="Proteomes" id="UP000327468">
    <property type="component" value="Chromosome 22"/>
</dbReference>
<gene>
    <name evidence="11" type="ORF">PHYPO_G00125720</name>
</gene>
<evidence type="ECO:0000313" key="12">
    <source>
        <dbReference type="Proteomes" id="UP000327468"/>
    </source>
</evidence>
<dbReference type="PRINTS" id="PR00237">
    <property type="entry name" value="GPCRRHODOPSN"/>
</dbReference>
<keyword evidence="6 9" id="KW-0472">Membrane</keyword>
<sequence length="334" mass="38913">MQTNKEIAQKSTMYWTKPLSDLILTVDSITLMIGLPTNLLALYTFIWKIKRRAMPLDVLLLSLTISDLLVLIFLPIRMKEAADMKWTLSYFMCPLMGYVIYTTIYNSTLLLTAISVERYLGVAFPIKYKPTRNPRNAVIAVVLFWVTTMAHCSFVYIVQQYETNNDTHPEPLNRDSCHTMFNDKQLKIILPFRLELFIVLFCIPFIICSFCYIKFILILSQLPKFNPKKRCRAIGLAVVTFLVFIICFMPFNVSHLVNFIVSSIPSWRVYTLLPSTFNACLDPFIFYFSSSALRQTFTQFTRGLINRLQVFCFWRLFKCSTVRERLQNSSNISQ</sequence>
<evidence type="ECO:0000256" key="7">
    <source>
        <dbReference type="ARBA" id="ARBA00023170"/>
    </source>
</evidence>
<name>A0A5N5KS19_PANHP</name>
<evidence type="ECO:0000256" key="2">
    <source>
        <dbReference type="ARBA" id="ARBA00022475"/>
    </source>
</evidence>
<feature type="transmembrane region" description="Helical" evidence="9">
    <location>
        <begin position="22"/>
        <end position="46"/>
    </location>
</feature>
<evidence type="ECO:0000256" key="5">
    <source>
        <dbReference type="ARBA" id="ARBA00023040"/>
    </source>
</evidence>
<keyword evidence="12" id="KW-1185">Reference proteome</keyword>
<keyword evidence="4 9" id="KW-1133">Transmembrane helix</keyword>
<keyword evidence="8" id="KW-0807">Transducer</keyword>
<keyword evidence="7" id="KW-0675">Receptor</keyword>
<evidence type="ECO:0000259" key="10">
    <source>
        <dbReference type="PROSITE" id="PS50262"/>
    </source>
</evidence>
<evidence type="ECO:0000256" key="3">
    <source>
        <dbReference type="ARBA" id="ARBA00022692"/>
    </source>
</evidence>
<feature type="domain" description="G-protein coupled receptors family 1 profile" evidence="10">
    <location>
        <begin position="37"/>
        <end position="286"/>
    </location>
</feature>
<comment type="caution">
    <text evidence="11">The sequence shown here is derived from an EMBL/GenBank/DDBJ whole genome shotgun (WGS) entry which is preliminary data.</text>
</comment>
<dbReference type="InterPro" id="IPR017452">
    <property type="entry name" value="GPCR_Rhodpsn_7TM"/>
</dbReference>
<feature type="transmembrane region" description="Helical" evidence="9">
    <location>
        <begin position="58"/>
        <end position="78"/>
    </location>
</feature>
<dbReference type="PANTHER" id="PTHR45822">
    <property type="entry name" value="FREE FATTY ACID RECEPTOR 2-RELATED"/>
    <property type="match status" value="1"/>
</dbReference>
<feature type="transmembrane region" description="Helical" evidence="9">
    <location>
        <begin position="137"/>
        <end position="158"/>
    </location>
</feature>
<dbReference type="GO" id="GO:0005886">
    <property type="term" value="C:plasma membrane"/>
    <property type="evidence" value="ECO:0007669"/>
    <property type="project" value="UniProtKB-SubCell"/>
</dbReference>
<feature type="transmembrane region" description="Helical" evidence="9">
    <location>
        <begin position="196"/>
        <end position="219"/>
    </location>
</feature>
<evidence type="ECO:0000256" key="9">
    <source>
        <dbReference type="SAM" id="Phobius"/>
    </source>
</evidence>
<dbReference type="PRINTS" id="PR01904">
    <property type="entry name" value="GPR40FAMILY"/>
</dbReference>
<organism evidence="11 12">
    <name type="scientific">Pangasianodon hypophthalmus</name>
    <name type="common">Striped catfish</name>
    <name type="synonym">Helicophagus hypophthalmus</name>
    <dbReference type="NCBI Taxonomy" id="310915"/>
    <lineage>
        <taxon>Eukaryota</taxon>
        <taxon>Metazoa</taxon>
        <taxon>Chordata</taxon>
        <taxon>Craniata</taxon>
        <taxon>Vertebrata</taxon>
        <taxon>Euteleostomi</taxon>
        <taxon>Actinopterygii</taxon>
        <taxon>Neopterygii</taxon>
        <taxon>Teleostei</taxon>
        <taxon>Ostariophysi</taxon>
        <taxon>Siluriformes</taxon>
        <taxon>Pangasiidae</taxon>
        <taxon>Pangasianodon</taxon>
    </lineage>
</organism>
<evidence type="ECO:0000256" key="6">
    <source>
        <dbReference type="ARBA" id="ARBA00023136"/>
    </source>
</evidence>
<comment type="subcellular location">
    <subcellularLocation>
        <location evidence="1">Cell membrane</location>
        <topology evidence="1">Multi-pass membrane protein</topology>
    </subcellularLocation>
</comment>
<dbReference type="CDD" id="cd15170">
    <property type="entry name" value="7tmA_FFAR2_FFAR3"/>
    <property type="match status" value="1"/>
</dbReference>
<proteinExistence type="predicted"/>
<dbReference type="GO" id="GO:0071398">
    <property type="term" value="P:cellular response to fatty acid"/>
    <property type="evidence" value="ECO:0007669"/>
    <property type="project" value="TreeGrafter"/>
</dbReference>
<feature type="transmembrane region" description="Helical" evidence="9">
    <location>
        <begin position="98"/>
        <end position="116"/>
    </location>
</feature>
<evidence type="ECO:0000256" key="4">
    <source>
        <dbReference type="ARBA" id="ARBA00022989"/>
    </source>
</evidence>
<reference evidence="11 12" key="1">
    <citation type="submission" date="2019-06" db="EMBL/GenBank/DDBJ databases">
        <title>A chromosome-scale genome assembly of the striped catfish, Pangasianodon hypophthalmus.</title>
        <authorList>
            <person name="Wen M."/>
            <person name="Zahm M."/>
            <person name="Roques C."/>
            <person name="Cabau C."/>
            <person name="Klopp C."/>
            <person name="Donnadieu C."/>
            <person name="Jouanno E."/>
            <person name="Avarre J.-C."/>
            <person name="Campet M."/>
            <person name="Ha T.T.T."/>
            <person name="Dugue R."/>
            <person name="Lampietro C."/>
            <person name="Louis A."/>
            <person name="Herpin A."/>
            <person name="Echchiki A."/>
            <person name="Berthelot C."/>
            <person name="Parey E."/>
            <person name="Roest-Crollius H."/>
            <person name="Braasch I."/>
            <person name="Postlethwait J."/>
            <person name="Bobe J."/>
            <person name="Montfort J."/>
            <person name="Bouchez O."/>
            <person name="Begum T."/>
            <person name="Schartl M."/>
            <person name="Guiguen Y."/>
        </authorList>
    </citation>
    <scope>NUCLEOTIDE SEQUENCE [LARGE SCALE GENOMIC DNA]</scope>
    <source>
        <strain evidence="11 12">Indonesia</strain>
        <tissue evidence="11">Blood</tissue>
    </source>
</reference>
<dbReference type="SUPFAM" id="SSF81321">
    <property type="entry name" value="Family A G protein-coupled receptor-like"/>
    <property type="match status" value="1"/>
</dbReference>
<keyword evidence="3 9" id="KW-0812">Transmembrane</keyword>
<protein>
    <recommendedName>
        <fullName evidence="10">G-protein coupled receptors family 1 profile domain-containing protein</fullName>
    </recommendedName>
</protein>
<evidence type="ECO:0000256" key="8">
    <source>
        <dbReference type="ARBA" id="ARBA00023224"/>
    </source>
</evidence>
<dbReference type="Gene3D" id="1.20.1070.10">
    <property type="entry name" value="Rhodopsin 7-helix transmembrane proteins"/>
    <property type="match status" value="1"/>
</dbReference>
<feature type="transmembrane region" description="Helical" evidence="9">
    <location>
        <begin position="231"/>
        <end position="251"/>
    </location>
</feature>